<dbReference type="PANTHER" id="PTHR30346">
    <property type="entry name" value="TRANSCRIPTIONAL DUAL REGULATOR HCAR-RELATED"/>
    <property type="match status" value="1"/>
</dbReference>
<evidence type="ECO:0000313" key="8">
    <source>
        <dbReference type="EMBL" id="PZR04764.1"/>
    </source>
</evidence>
<dbReference type="FunFam" id="1.10.10.10:FF:000001">
    <property type="entry name" value="LysR family transcriptional regulator"/>
    <property type="match status" value="1"/>
</dbReference>
<feature type="domain" description="HTH lysR-type" evidence="7">
    <location>
        <begin position="8"/>
        <end position="65"/>
    </location>
</feature>
<dbReference type="GO" id="GO:0032993">
    <property type="term" value="C:protein-DNA complex"/>
    <property type="evidence" value="ECO:0007669"/>
    <property type="project" value="TreeGrafter"/>
</dbReference>
<dbReference type="InterPro" id="IPR000847">
    <property type="entry name" value="LysR_HTH_N"/>
</dbReference>
<name>A0A2W5UN96_9CORY</name>
<dbReference type="InterPro" id="IPR036388">
    <property type="entry name" value="WH-like_DNA-bd_sf"/>
</dbReference>
<accession>A0A2W5UN96</accession>
<evidence type="ECO:0000256" key="5">
    <source>
        <dbReference type="ARBA" id="ARBA00023163"/>
    </source>
</evidence>
<dbReference type="CDD" id="cd08411">
    <property type="entry name" value="PBP2_OxyR"/>
    <property type="match status" value="1"/>
</dbReference>
<dbReference type="InterPro" id="IPR005119">
    <property type="entry name" value="LysR_subst-bd"/>
</dbReference>
<dbReference type="Pfam" id="PF00126">
    <property type="entry name" value="HTH_1"/>
    <property type="match status" value="1"/>
</dbReference>
<gene>
    <name evidence="8" type="ORF">DI525_06205</name>
</gene>
<dbReference type="Pfam" id="PF03466">
    <property type="entry name" value="LysR_substrate"/>
    <property type="match status" value="1"/>
</dbReference>
<dbReference type="SUPFAM" id="SSF53850">
    <property type="entry name" value="Periplasmic binding protein-like II"/>
    <property type="match status" value="1"/>
</dbReference>
<dbReference type="GO" id="GO:0003700">
    <property type="term" value="F:DNA-binding transcription factor activity"/>
    <property type="evidence" value="ECO:0007669"/>
    <property type="project" value="InterPro"/>
</dbReference>
<comment type="caution">
    <text evidence="8">The sequence shown here is derived from an EMBL/GenBank/DDBJ whole genome shotgun (WGS) entry which is preliminary data.</text>
</comment>
<evidence type="ECO:0000256" key="2">
    <source>
        <dbReference type="ARBA" id="ARBA00023015"/>
    </source>
</evidence>
<evidence type="ECO:0000256" key="1">
    <source>
        <dbReference type="ARBA" id="ARBA00009437"/>
    </source>
</evidence>
<evidence type="ECO:0000259" key="7">
    <source>
        <dbReference type="PROSITE" id="PS50931"/>
    </source>
</evidence>
<dbReference type="EMBL" id="QFRA01000013">
    <property type="protein sequence ID" value="PZR04764.1"/>
    <property type="molecule type" value="Genomic_DNA"/>
</dbReference>
<dbReference type="PANTHER" id="PTHR30346:SF26">
    <property type="entry name" value="HYDROGEN PEROXIDE-INDUCIBLE GENES ACTIVATOR"/>
    <property type="match status" value="1"/>
</dbReference>
<sequence>MNNREYRPTIAQLRAFVTIAEHRHFSTSAARLGISQPSLSQALVALESGLNLQLIERSTRKVIVTSAGQALLPYARAALDTTDDFVAHARGVSDSPSGPITIGIIPTVAPYILPHLLQLINLEMPEVQPSIVEEQTHHLVESLKQGTIEVAVFALPSGESGLIEQHLYDEDFFLVVPEGHELAGKTNVDPKALEDLNLLLLDDGHCLRDQVLDLCRRTGKGSKANQAVTRVASLTTVVQCVAGGLGSTLVPASALPVEGRQENIAIAKFKKGSVPCHREIGLAYRSSTSPSRGEQFQHIGRQITRAFEEVSRNANALS</sequence>
<keyword evidence="3" id="KW-0238">DNA-binding</keyword>
<evidence type="ECO:0000256" key="3">
    <source>
        <dbReference type="ARBA" id="ARBA00023125"/>
    </source>
</evidence>
<dbReference type="InterPro" id="IPR036390">
    <property type="entry name" value="WH_DNA-bd_sf"/>
</dbReference>
<evidence type="ECO:0000256" key="4">
    <source>
        <dbReference type="ARBA" id="ARBA00023159"/>
    </source>
</evidence>
<dbReference type="Gene3D" id="1.10.10.10">
    <property type="entry name" value="Winged helix-like DNA-binding domain superfamily/Winged helix DNA-binding domain"/>
    <property type="match status" value="1"/>
</dbReference>
<evidence type="ECO:0000256" key="6">
    <source>
        <dbReference type="ARBA" id="ARBA00040885"/>
    </source>
</evidence>
<keyword evidence="4" id="KW-0010">Activator</keyword>
<dbReference type="Gene3D" id="3.40.190.10">
    <property type="entry name" value="Periplasmic binding protein-like II"/>
    <property type="match status" value="2"/>
</dbReference>
<keyword evidence="2" id="KW-0805">Transcription regulation</keyword>
<dbReference type="GO" id="GO:0003677">
    <property type="term" value="F:DNA binding"/>
    <property type="evidence" value="ECO:0007669"/>
    <property type="project" value="UniProtKB-KW"/>
</dbReference>
<comment type="similarity">
    <text evidence="1">Belongs to the LysR transcriptional regulatory family.</text>
</comment>
<reference evidence="8 9" key="1">
    <citation type="submission" date="2017-08" db="EMBL/GenBank/DDBJ databases">
        <title>Infants hospitalized years apart are colonized by the same room-sourced microbial strains.</title>
        <authorList>
            <person name="Brooks B."/>
            <person name="Olm M.R."/>
            <person name="Firek B.A."/>
            <person name="Baker R."/>
            <person name="Thomas B.C."/>
            <person name="Morowitz M.J."/>
            <person name="Banfield J.F."/>
        </authorList>
    </citation>
    <scope>NUCLEOTIDE SEQUENCE [LARGE SCALE GENOMIC DNA]</scope>
    <source>
        <strain evidence="8">S2_003_000_R1_3</strain>
    </source>
</reference>
<keyword evidence="5" id="KW-0804">Transcription</keyword>
<dbReference type="AlphaFoldDB" id="A0A2W5UN96"/>
<dbReference type="Proteomes" id="UP000249432">
    <property type="component" value="Unassembled WGS sequence"/>
</dbReference>
<protein>
    <recommendedName>
        <fullName evidence="6">Probable hydrogen peroxide-inducible genes activator</fullName>
    </recommendedName>
</protein>
<dbReference type="RefSeq" id="WP_303734889.1">
    <property type="nucleotide sequence ID" value="NZ_CAKZHK010000009.1"/>
</dbReference>
<organism evidence="8 9">
    <name type="scientific">Corynebacterium kroppenstedtii</name>
    <dbReference type="NCBI Taxonomy" id="161879"/>
    <lineage>
        <taxon>Bacteria</taxon>
        <taxon>Bacillati</taxon>
        <taxon>Actinomycetota</taxon>
        <taxon>Actinomycetes</taxon>
        <taxon>Mycobacteriales</taxon>
        <taxon>Corynebacteriaceae</taxon>
        <taxon>Corynebacterium</taxon>
    </lineage>
</organism>
<dbReference type="PROSITE" id="PS50931">
    <property type="entry name" value="HTH_LYSR"/>
    <property type="match status" value="1"/>
</dbReference>
<proteinExistence type="inferred from homology"/>
<evidence type="ECO:0000313" key="9">
    <source>
        <dbReference type="Proteomes" id="UP000249432"/>
    </source>
</evidence>
<dbReference type="SUPFAM" id="SSF46785">
    <property type="entry name" value="Winged helix' DNA-binding domain"/>
    <property type="match status" value="1"/>
</dbReference>
<dbReference type="PRINTS" id="PR00039">
    <property type="entry name" value="HTHLYSR"/>
</dbReference>